<feature type="region of interest" description="Disordered" evidence="1">
    <location>
        <begin position="199"/>
        <end position="295"/>
    </location>
</feature>
<dbReference type="Gramene" id="KVI06799">
    <property type="protein sequence ID" value="KVI06799"/>
    <property type="gene ID" value="Ccrd_014846"/>
</dbReference>
<protein>
    <submittedName>
        <fullName evidence="2">Uncharacterized protein</fullName>
    </submittedName>
</protein>
<accession>A0A103YCY8</accession>
<feature type="compositionally biased region" description="Basic and acidic residues" evidence="1">
    <location>
        <begin position="9"/>
        <end position="26"/>
    </location>
</feature>
<reference evidence="2 3" key="1">
    <citation type="journal article" date="2016" name="Sci. Rep.">
        <title>The genome sequence of the outbreeding globe artichoke constructed de novo incorporating a phase-aware low-pass sequencing strategy of F1 progeny.</title>
        <authorList>
            <person name="Scaglione D."/>
            <person name="Reyes-Chin-Wo S."/>
            <person name="Acquadro A."/>
            <person name="Froenicke L."/>
            <person name="Portis E."/>
            <person name="Beitel C."/>
            <person name="Tirone M."/>
            <person name="Mauro R."/>
            <person name="Lo Monaco A."/>
            <person name="Mauromicale G."/>
            <person name="Faccioli P."/>
            <person name="Cattivelli L."/>
            <person name="Rieseberg L."/>
            <person name="Michelmore R."/>
            <person name="Lanteri S."/>
        </authorList>
    </citation>
    <scope>NUCLEOTIDE SEQUENCE [LARGE SCALE GENOMIC DNA]</scope>
    <source>
        <strain evidence="2">2C</strain>
    </source>
</reference>
<comment type="caution">
    <text evidence="2">The sequence shown here is derived from an EMBL/GenBank/DDBJ whole genome shotgun (WGS) entry which is preliminary data.</text>
</comment>
<dbReference type="EMBL" id="LEKV01001613">
    <property type="protein sequence ID" value="KVI06799.1"/>
    <property type="molecule type" value="Genomic_DNA"/>
</dbReference>
<organism evidence="2 3">
    <name type="scientific">Cynara cardunculus var. scolymus</name>
    <name type="common">Globe artichoke</name>
    <name type="synonym">Cynara scolymus</name>
    <dbReference type="NCBI Taxonomy" id="59895"/>
    <lineage>
        <taxon>Eukaryota</taxon>
        <taxon>Viridiplantae</taxon>
        <taxon>Streptophyta</taxon>
        <taxon>Embryophyta</taxon>
        <taxon>Tracheophyta</taxon>
        <taxon>Spermatophyta</taxon>
        <taxon>Magnoliopsida</taxon>
        <taxon>eudicotyledons</taxon>
        <taxon>Gunneridae</taxon>
        <taxon>Pentapetalae</taxon>
        <taxon>asterids</taxon>
        <taxon>campanulids</taxon>
        <taxon>Asterales</taxon>
        <taxon>Asteraceae</taxon>
        <taxon>Carduoideae</taxon>
        <taxon>Cardueae</taxon>
        <taxon>Carduinae</taxon>
        <taxon>Cynara</taxon>
    </lineage>
</organism>
<proteinExistence type="predicted"/>
<evidence type="ECO:0000313" key="3">
    <source>
        <dbReference type="Proteomes" id="UP000243975"/>
    </source>
</evidence>
<feature type="region of interest" description="Disordered" evidence="1">
    <location>
        <begin position="1"/>
        <end position="187"/>
    </location>
</feature>
<dbReference type="PANTHER" id="PTHR31110">
    <property type="entry name" value="PESTICIDAL CRYSTAL CRY8BA PROTEIN"/>
    <property type="match status" value="1"/>
</dbReference>
<name>A0A103YCY8_CYNCS</name>
<dbReference type="OMA" id="WAKEGSG"/>
<evidence type="ECO:0000313" key="2">
    <source>
        <dbReference type="EMBL" id="KVI06799.1"/>
    </source>
</evidence>
<dbReference type="AlphaFoldDB" id="A0A103YCY8"/>
<keyword evidence="3" id="KW-1185">Reference proteome</keyword>
<feature type="compositionally biased region" description="Polar residues" evidence="1">
    <location>
        <begin position="201"/>
        <end position="213"/>
    </location>
</feature>
<dbReference type="STRING" id="59895.A0A103YCY8"/>
<evidence type="ECO:0000256" key="1">
    <source>
        <dbReference type="SAM" id="MobiDB-lite"/>
    </source>
</evidence>
<feature type="compositionally biased region" description="Basic and acidic residues" evidence="1">
    <location>
        <begin position="260"/>
        <end position="287"/>
    </location>
</feature>
<sequence>MFTEGLDTDAVRWAKEGSGNPKKEIPHSISNEQTRMDSISSRNGTRGFGLPPPSKFKSGHLPVVVPISQVLPRDDINSTSEDMSTDSDGEVYGGRYSLDSSPQDDRVPSVSNKRYHDPVQRRPQYHVYSSDVSSSIEKPQGRGKGNVADRLMMRGAHRYPVRSSVYTEDESDDSAASSEFSSTQVGASIENLARKDAYTSDGYSSHVSSQVNRTELHGRNIQKRRSSKEDFPSAPPFSGEIKQEMEHSSHSKAKYTSSRVDSHDSAAKSPIEKKTPAVDLKENHKQETSNPSSSLGPWHAVIAYDACVRLCLHAWAKGCMEAPIFLENECDLLRRTFGLQQVLLQSEEELLVKRSSEVRSEGAAQKTKKMVGKMKVQVRKVKMALDPPTGCSFSSIKPPKVKLETVRRHFANLQYKVSSGWRAVRSIHFAPRVPAHGSFSRHSLAYMQASTQYIKQVSGLLKIGVSTLRSSSAGYELQESYSCLLRLKSSVEGDAIRMQPGSGETHIFLPDSLGDDLIVEVQDSKGNHYGRVLAQVATISEDQCGSIAETMAYDLAMEVAMKEQNFQQRNLLLNDPWK</sequence>
<feature type="compositionally biased region" description="Polar residues" evidence="1">
    <location>
        <begin position="28"/>
        <end position="44"/>
    </location>
</feature>
<dbReference type="Proteomes" id="UP000243975">
    <property type="component" value="Unassembled WGS sequence"/>
</dbReference>
<gene>
    <name evidence="2" type="ORF">Ccrd_014846</name>
</gene>
<dbReference type="PANTHER" id="PTHR31110:SF7">
    <property type="entry name" value="PESTICIDAL CRYSTAL CRY8BA PROTEIN"/>
    <property type="match status" value="1"/>
</dbReference>